<proteinExistence type="predicted"/>
<dbReference type="GO" id="GO:0008168">
    <property type="term" value="F:methyltransferase activity"/>
    <property type="evidence" value="ECO:0007669"/>
    <property type="project" value="UniProtKB-KW"/>
</dbReference>
<dbReference type="PANTHER" id="PTHR37909">
    <property type="entry name" value="S-ADENOSYL-L-METHIONINE-DEPENDENT METHYLTRANSFERASES SUPERFAMILY PROTEIN"/>
    <property type="match status" value="1"/>
</dbReference>
<dbReference type="PANTHER" id="PTHR37909:SF1">
    <property type="entry name" value="S-ADENOSYL-L-METHIONINE-DEPENDENT METHYLTRANSFERASES SUPERFAMILY PROTEIN"/>
    <property type="match status" value="1"/>
</dbReference>
<sequence length="241" mass="27341">MFLLANFREQLLPFLPKNAHIAEVGVNMADLSRKILDQCAPAKLHLIDPWELSGADDDYAANIGHEARTENAEERYEHVVKTVGPEMEAGVVKIHRAYSHDAIDNFEDESLDWVYIDANHQYEYVKKDLEMFLPKLKPDGLILGHDYANNEMSRKYGFGVVEAVNEFCSEQNLDFMCLTFDPFPTYVLAKDPASAKAQQFLANVLYHLTPAIRIENFSAKKYQQVVVDFGGGTHRTIISVD</sequence>
<dbReference type="Proteomes" id="UP000256845">
    <property type="component" value="Unassembled WGS sequence"/>
</dbReference>
<keyword evidence="1" id="KW-0489">Methyltransferase</keyword>
<dbReference type="SUPFAM" id="SSF53335">
    <property type="entry name" value="S-adenosyl-L-methionine-dependent methyltransferases"/>
    <property type="match status" value="1"/>
</dbReference>
<keyword evidence="2" id="KW-1185">Reference proteome</keyword>
<protein>
    <submittedName>
        <fullName evidence="1">Methyltransferase family protein</fullName>
    </submittedName>
</protein>
<evidence type="ECO:0000313" key="1">
    <source>
        <dbReference type="EMBL" id="RED47739.1"/>
    </source>
</evidence>
<evidence type="ECO:0000313" key="2">
    <source>
        <dbReference type="Proteomes" id="UP000256845"/>
    </source>
</evidence>
<name>A0A3D9HE42_9PROT</name>
<keyword evidence="1" id="KW-0808">Transferase</keyword>
<dbReference type="InterPro" id="IPR029063">
    <property type="entry name" value="SAM-dependent_MTases_sf"/>
</dbReference>
<organism evidence="1 2">
    <name type="scientific">Aestuariispira insulae</name>
    <dbReference type="NCBI Taxonomy" id="1461337"/>
    <lineage>
        <taxon>Bacteria</taxon>
        <taxon>Pseudomonadati</taxon>
        <taxon>Pseudomonadota</taxon>
        <taxon>Alphaproteobacteria</taxon>
        <taxon>Rhodospirillales</taxon>
        <taxon>Kiloniellaceae</taxon>
        <taxon>Aestuariispira</taxon>
    </lineage>
</organism>
<dbReference type="AlphaFoldDB" id="A0A3D9HE42"/>
<reference evidence="1 2" key="1">
    <citation type="submission" date="2018-07" db="EMBL/GenBank/DDBJ databases">
        <title>Genomic Encyclopedia of Type Strains, Phase III (KMG-III): the genomes of soil and plant-associated and newly described type strains.</title>
        <authorList>
            <person name="Whitman W."/>
        </authorList>
    </citation>
    <scope>NUCLEOTIDE SEQUENCE [LARGE SCALE GENOMIC DNA]</scope>
    <source>
        <strain evidence="1 2">CECT 8488</strain>
    </source>
</reference>
<dbReference type="Pfam" id="PF13578">
    <property type="entry name" value="Methyltransf_24"/>
    <property type="match status" value="1"/>
</dbReference>
<comment type="caution">
    <text evidence="1">The sequence shown here is derived from an EMBL/GenBank/DDBJ whole genome shotgun (WGS) entry which is preliminary data.</text>
</comment>
<dbReference type="Gene3D" id="3.40.50.150">
    <property type="entry name" value="Vaccinia Virus protein VP39"/>
    <property type="match status" value="1"/>
</dbReference>
<gene>
    <name evidence="1" type="ORF">DFP90_109103</name>
</gene>
<accession>A0A3D9HE42</accession>
<dbReference type="GO" id="GO:0032259">
    <property type="term" value="P:methylation"/>
    <property type="evidence" value="ECO:0007669"/>
    <property type="project" value="UniProtKB-KW"/>
</dbReference>
<dbReference type="OrthoDB" id="5764702at2"/>
<dbReference type="EMBL" id="QRDW01000009">
    <property type="protein sequence ID" value="RED47739.1"/>
    <property type="molecule type" value="Genomic_DNA"/>
</dbReference>